<evidence type="ECO:0000313" key="1">
    <source>
        <dbReference type="EMBL" id="QOX63277.1"/>
    </source>
</evidence>
<keyword evidence="2" id="KW-1185">Reference proteome</keyword>
<name>A0ACD1A9Y9_9FIRM</name>
<reference evidence="1" key="1">
    <citation type="submission" date="2019-08" db="EMBL/GenBank/DDBJ databases">
        <title>Genome sequence of Clostridiales bacterium MT110.</title>
        <authorList>
            <person name="Cao J."/>
        </authorList>
    </citation>
    <scope>NUCLEOTIDE SEQUENCE</scope>
    <source>
        <strain evidence="1">MT110</strain>
    </source>
</reference>
<dbReference type="EMBL" id="CP042469">
    <property type="protein sequence ID" value="QOX63277.1"/>
    <property type="molecule type" value="Genomic_DNA"/>
</dbReference>
<gene>
    <name evidence="1" type="ORF">FRZ06_07915</name>
</gene>
<sequence>MHLYLYPIDETNKDTENTENRFPSTEYSNHMAVLALKDFICRAGLVLASAEREKITVLRDSRGKPYFEGRNDIFFSVSHSGNWWSCLMAEEEVGFDLEVIRHRKNFEGIAARFFTEEEYQYVLQNGLSGFYEIWVRKEAYVKYLGTGLSEGLRTFSVATKETLLQEVRHQQEDADRKCSYIIGFNEISSEIKAAYCCKSGNAISQTIILAPDQRP</sequence>
<accession>A0ACD1A9Y9</accession>
<keyword evidence="1" id="KW-0808">Transferase</keyword>
<evidence type="ECO:0000313" key="2">
    <source>
        <dbReference type="Proteomes" id="UP000594014"/>
    </source>
</evidence>
<protein>
    <submittedName>
        <fullName evidence="1">4'-phosphopantetheinyl transferase superfamily protein</fullName>
    </submittedName>
</protein>
<dbReference type="Proteomes" id="UP000594014">
    <property type="component" value="Chromosome"/>
</dbReference>
<organism evidence="1 2">
    <name type="scientific">Anoxybacterium hadale</name>
    <dbReference type="NCBI Taxonomy" id="3408580"/>
    <lineage>
        <taxon>Bacteria</taxon>
        <taxon>Bacillati</taxon>
        <taxon>Bacillota</taxon>
        <taxon>Clostridia</taxon>
        <taxon>Peptostreptococcales</taxon>
        <taxon>Anaerovoracaceae</taxon>
        <taxon>Anoxybacterium</taxon>
    </lineage>
</organism>
<proteinExistence type="predicted"/>